<protein>
    <submittedName>
        <fullName evidence="2">Uncharacterized protein</fullName>
    </submittedName>
</protein>
<keyword evidence="1" id="KW-0472">Membrane</keyword>
<gene>
    <name evidence="2" type="ORF">FE240_07860</name>
</gene>
<dbReference type="AlphaFoldDB" id="A0A5J6WUZ5"/>
<keyword evidence="3" id="KW-1185">Reference proteome</keyword>
<evidence type="ECO:0000313" key="2">
    <source>
        <dbReference type="EMBL" id="QFI54620.1"/>
    </source>
</evidence>
<keyword evidence="1" id="KW-0812">Transmembrane</keyword>
<evidence type="ECO:0000256" key="1">
    <source>
        <dbReference type="SAM" id="Phobius"/>
    </source>
</evidence>
<evidence type="ECO:0000313" key="3">
    <source>
        <dbReference type="Proteomes" id="UP000594034"/>
    </source>
</evidence>
<dbReference type="Proteomes" id="UP000594034">
    <property type="component" value="Chromosome"/>
</dbReference>
<name>A0A5J6WUZ5_9GAMM</name>
<dbReference type="KEGG" id="asim:FE240_07860"/>
<sequence length="129" mass="13974">MHRHAPLAGAVWMMVAGLCFAAVNSLSQYVSFALGLPSSQVAFHHYLVARAYSVTEASFVPPFDVAKLPLNLAADGLVFGWALPGHLWLAAAIIICAVTRLAHLEPRQPPILRHALRASFLLPPLDVKE</sequence>
<organism evidence="2 3">
    <name type="scientific">Aeromonas simiae</name>
    <dbReference type="NCBI Taxonomy" id="218936"/>
    <lineage>
        <taxon>Bacteria</taxon>
        <taxon>Pseudomonadati</taxon>
        <taxon>Pseudomonadota</taxon>
        <taxon>Gammaproteobacteria</taxon>
        <taxon>Aeromonadales</taxon>
        <taxon>Aeromonadaceae</taxon>
        <taxon>Aeromonas</taxon>
    </lineage>
</organism>
<accession>A0A5J6WUZ5</accession>
<dbReference type="EMBL" id="CP040449">
    <property type="protein sequence ID" value="QFI54620.1"/>
    <property type="molecule type" value="Genomic_DNA"/>
</dbReference>
<reference evidence="2 3" key="1">
    <citation type="submission" date="2019-05" db="EMBL/GenBank/DDBJ databases">
        <title>OXA-830, a novel chromosomally encoded expanded-spectrum class D beta-lactamase in Aeromonas simiae.</title>
        <authorList>
            <person name="Zhou W."/>
            <person name="Chen Q."/>
        </authorList>
    </citation>
    <scope>NUCLEOTIDE SEQUENCE [LARGE SCALE GENOMIC DNA]</scope>
    <source>
        <strain evidence="2 3">A6</strain>
    </source>
</reference>
<keyword evidence="1" id="KW-1133">Transmembrane helix</keyword>
<proteinExistence type="predicted"/>
<feature type="transmembrane region" description="Helical" evidence="1">
    <location>
        <begin position="78"/>
        <end position="98"/>
    </location>
</feature>